<dbReference type="AlphaFoldDB" id="A0A4Y2N2D7"/>
<dbReference type="Proteomes" id="UP000499080">
    <property type="component" value="Unassembled WGS sequence"/>
</dbReference>
<name>A0A4Y2N2D7_ARAVE</name>
<organism evidence="1 2">
    <name type="scientific">Araneus ventricosus</name>
    <name type="common">Orbweaver spider</name>
    <name type="synonym">Epeira ventricosa</name>
    <dbReference type="NCBI Taxonomy" id="182803"/>
    <lineage>
        <taxon>Eukaryota</taxon>
        <taxon>Metazoa</taxon>
        <taxon>Ecdysozoa</taxon>
        <taxon>Arthropoda</taxon>
        <taxon>Chelicerata</taxon>
        <taxon>Arachnida</taxon>
        <taxon>Araneae</taxon>
        <taxon>Araneomorphae</taxon>
        <taxon>Entelegynae</taxon>
        <taxon>Araneoidea</taxon>
        <taxon>Araneidae</taxon>
        <taxon>Araneus</taxon>
    </lineage>
</organism>
<keyword evidence="2" id="KW-1185">Reference proteome</keyword>
<dbReference type="EMBL" id="BGPR01207418">
    <property type="protein sequence ID" value="GBN33568.1"/>
    <property type="molecule type" value="Genomic_DNA"/>
</dbReference>
<sequence length="89" mass="9447">MANLGSVELLGVVASLILVAVGLGGESRGLLLFPLISSQKQGWGFLDCVMCPGDFCRCSGCIWEFALQRVGSGLSLNLAEMRLVGEAWE</sequence>
<proteinExistence type="predicted"/>
<accession>A0A4Y2N2D7</accession>
<protein>
    <submittedName>
        <fullName evidence="1">Uncharacterized protein</fullName>
    </submittedName>
</protein>
<evidence type="ECO:0000313" key="2">
    <source>
        <dbReference type="Proteomes" id="UP000499080"/>
    </source>
</evidence>
<reference evidence="1 2" key="1">
    <citation type="journal article" date="2019" name="Sci. Rep.">
        <title>Orb-weaving spider Araneus ventricosus genome elucidates the spidroin gene catalogue.</title>
        <authorList>
            <person name="Kono N."/>
            <person name="Nakamura H."/>
            <person name="Ohtoshi R."/>
            <person name="Moran D.A.P."/>
            <person name="Shinohara A."/>
            <person name="Yoshida Y."/>
            <person name="Fujiwara M."/>
            <person name="Mori M."/>
            <person name="Tomita M."/>
            <person name="Arakawa K."/>
        </authorList>
    </citation>
    <scope>NUCLEOTIDE SEQUENCE [LARGE SCALE GENOMIC DNA]</scope>
</reference>
<gene>
    <name evidence="1" type="ORF">AVEN_64558_1</name>
</gene>
<evidence type="ECO:0000313" key="1">
    <source>
        <dbReference type="EMBL" id="GBN33568.1"/>
    </source>
</evidence>
<comment type="caution">
    <text evidence="1">The sequence shown here is derived from an EMBL/GenBank/DDBJ whole genome shotgun (WGS) entry which is preliminary data.</text>
</comment>